<dbReference type="InterPro" id="IPR040706">
    <property type="entry name" value="Zf-MYST"/>
</dbReference>
<evidence type="ECO:0000313" key="15">
    <source>
        <dbReference type="EMBL" id="KAK4023676.1"/>
    </source>
</evidence>
<dbReference type="Pfam" id="PF01853">
    <property type="entry name" value="MOZ_SAS"/>
    <property type="match status" value="1"/>
</dbReference>
<keyword evidence="8" id="KW-0007">Acetylation</keyword>
<dbReference type="InterPro" id="IPR036388">
    <property type="entry name" value="WH-like_DNA-bd_sf"/>
</dbReference>
<comment type="similarity">
    <text evidence="2">Belongs to the MYST (SAS/MOZ) family.</text>
</comment>
<keyword evidence="16" id="KW-1185">Reference proteome</keyword>
<feature type="region of interest" description="Disordered" evidence="13">
    <location>
        <begin position="90"/>
        <end position="124"/>
    </location>
</feature>
<dbReference type="Gene3D" id="2.30.30.140">
    <property type="match status" value="1"/>
</dbReference>
<comment type="subcellular location">
    <subcellularLocation>
        <location evidence="1">Nucleus</location>
    </subcellularLocation>
</comment>
<keyword evidence="9" id="KW-0805">Transcription regulation</keyword>
<dbReference type="InterPro" id="IPR025995">
    <property type="entry name" value="Tudor-knot"/>
</dbReference>
<evidence type="ECO:0000256" key="7">
    <source>
        <dbReference type="ARBA" id="ARBA00022833"/>
    </source>
</evidence>
<keyword evidence="12" id="KW-0012">Acyltransferase</keyword>
<keyword evidence="4" id="KW-0808">Transferase</keyword>
<sequence length="519" mass="59092">MKTEQSLSKMKEEIVDKDLFSDSTASVVEGCRLPVRMRNTEDWPLAEVLSVKDVCNIRMFYVHYIDFNKRLDDWVSEDFLDTRKIQFPRKDGTQVGTGLSTPKKVGGTTGSSRPSSPLGVSGASDLTVNGSALLAAAIQKRNGRKRKIGDKEEPSPGAQVPIPPAKKLIKIEKEIPPLPPPIATDTCAVPSSDTVCEVGDTPSPAPPSTPAPTTPGPRQSGSLVTHHDDVVTRMKNIQMIELGRHRIKPWYFAPYPQEMVHQACIYICEFCLKYRKSEKCLERHLMKCNLRHPPGNEIYRKQTISFFEIDGRKNKAYAQNLCLLAKLFLDHKTLYYDTDPFLFYVMTEVDSRGFHIVGYFSKEKESSEDYNVACILTLPPYQRKGYGKLLIEFSYELSKFEGKTGSPEKPLSDLGLLSYRSYWAFTICDILMNMKPSSEGERPQITINEICEMTSIKKEDVVSTLQHLNLINYYKGQYVLILNEEAMKNCIKNKEKWKLHIDPKCLHWTPKDWSKRGKW</sequence>
<name>A0ABR0AEY0_9CRUS</name>
<keyword evidence="7" id="KW-0862">Zinc</keyword>
<evidence type="ECO:0000256" key="13">
    <source>
        <dbReference type="SAM" id="MobiDB-lite"/>
    </source>
</evidence>
<evidence type="ECO:0000313" key="16">
    <source>
        <dbReference type="Proteomes" id="UP001234178"/>
    </source>
</evidence>
<evidence type="ECO:0000256" key="1">
    <source>
        <dbReference type="ARBA" id="ARBA00004123"/>
    </source>
</evidence>
<evidence type="ECO:0000256" key="8">
    <source>
        <dbReference type="ARBA" id="ARBA00022990"/>
    </source>
</evidence>
<proteinExistence type="inferred from homology"/>
<evidence type="ECO:0000256" key="5">
    <source>
        <dbReference type="ARBA" id="ARBA00022723"/>
    </source>
</evidence>
<keyword evidence="10" id="KW-0804">Transcription</keyword>
<feature type="compositionally biased region" description="Low complexity" evidence="13">
    <location>
        <begin position="110"/>
        <end position="119"/>
    </location>
</feature>
<dbReference type="PANTHER" id="PTHR10615:SF219">
    <property type="entry name" value="HISTONE ACETYLTRANSFERASE KAT5"/>
    <property type="match status" value="1"/>
</dbReference>
<dbReference type="SUPFAM" id="SSF55729">
    <property type="entry name" value="Acyl-CoA N-acyltransferases (Nat)"/>
    <property type="match status" value="1"/>
</dbReference>
<evidence type="ECO:0000256" key="12">
    <source>
        <dbReference type="ARBA" id="ARBA00023315"/>
    </source>
</evidence>
<dbReference type="InterPro" id="IPR002717">
    <property type="entry name" value="HAT_MYST-type"/>
</dbReference>
<evidence type="ECO:0000256" key="2">
    <source>
        <dbReference type="ARBA" id="ARBA00010107"/>
    </source>
</evidence>
<feature type="region of interest" description="Disordered" evidence="13">
    <location>
        <begin position="140"/>
        <end position="164"/>
    </location>
</feature>
<evidence type="ECO:0000256" key="10">
    <source>
        <dbReference type="ARBA" id="ARBA00023163"/>
    </source>
</evidence>
<dbReference type="InterPro" id="IPR016181">
    <property type="entry name" value="Acyl_CoA_acyltransferase"/>
</dbReference>
<accession>A0ABR0AEY0</accession>
<evidence type="ECO:0000256" key="4">
    <source>
        <dbReference type="ARBA" id="ARBA00022679"/>
    </source>
</evidence>
<dbReference type="Gene3D" id="3.30.60.60">
    <property type="entry name" value="N-acetyl transferase-like"/>
    <property type="match status" value="1"/>
</dbReference>
<dbReference type="PROSITE" id="PS51726">
    <property type="entry name" value="MYST_HAT"/>
    <property type="match status" value="1"/>
</dbReference>
<keyword evidence="5" id="KW-0479">Metal-binding</keyword>
<reference evidence="15 16" key="1">
    <citation type="journal article" date="2023" name="Nucleic Acids Res.">
        <title>The hologenome of Daphnia magna reveals possible DNA methylation and microbiome-mediated evolution of the host genome.</title>
        <authorList>
            <person name="Chaturvedi A."/>
            <person name="Li X."/>
            <person name="Dhandapani V."/>
            <person name="Marshall H."/>
            <person name="Kissane S."/>
            <person name="Cuenca-Cambronero M."/>
            <person name="Asole G."/>
            <person name="Calvet F."/>
            <person name="Ruiz-Romero M."/>
            <person name="Marangio P."/>
            <person name="Guigo R."/>
            <person name="Rago D."/>
            <person name="Mirbahai L."/>
            <person name="Eastwood N."/>
            <person name="Colbourne J.K."/>
            <person name="Zhou J."/>
            <person name="Mallon E."/>
            <person name="Orsini L."/>
        </authorList>
    </citation>
    <scope>NUCLEOTIDE SEQUENCE [LARGE SCALE GENOMIC DNA]</scope>
    <source>
        <strain evidence="15">LRV0_1</strain>
    </source>
</reference>
<evidence type="ECO:0000256" key="11">
    <source>
        <dbReference type="ARBA" id="ARBA00023242"/>
    </source>
</evidence>
<keyword evidence="6" id="KW-0863">Zinc-finger</keyword>
<dbReference type="InterPro" id="IPR050603">
    <property type="entry name" value="MYST_HAT"/>
</dbReference>
<keyword evidence="11" id="KW-0539">Nucleus</keyword>
<evidence type="ECO:0000256" key="6">
    <source>
        <dbReference type="ARBA" id="ARBA00022771"/>
    </source>
</evidence>
<organism evidence="15 16">
    <name type="scientific">Daphnia magna</name>
    <dbReference type="NCBI Taxonomy" id="35525"/>
    <lineage>
        <taxon>Eukaryota</taxon>
        <taxon>Metazoa</taxon>
        <taxon>Ecdysozoa</taxon>
        <taxon>Arthropoda</taxon>
        <taxon>Crustacea</taxon>
        <taxon>Branchiopoda</taxon>
        <taxon>Diplostraca</taxon>
        <taxon>Cladocera</taxon>
        <taxon>Anomopoda</taxon>
        <taxon>Daphniidae</taxon>
        <taxon>Daphnia</taxon>
    </lineage>
</organism>
<protein>
    <recommendedName>
        <fullName evidence="3">histone acetyltransferase</fullName>
        <ecNumber evidence="3">2.3.1.48</ecNumber>
    </recommendedName>
</protein>
<dbReference type="SUPFAM" id="SSF54160">
    <property type="entry name" value="Chromo domain-like"/>
    <property type="match status" value="1"/>
</dbReference>
<dbReference type="Pfam" id="PF17772">
    <property type="entry name" value="zf-MYST"/>
    <property type="match status" value="1"/>
</dbReference>
<dbReference type="Gene3D" id="3.40.630.30">
    <property type="match status" value="1"/>
</dbReference>
<dbReference type="Proteomes" id="UP001234178">
    <property type="component" value="Unassembled WGS sequence"/>
</dbReference>
<evidence type="ECO:0000256" key="9">
    <source>
        <dbReference type="ARBA" id="ARBA00023015"/>
    </source>
</evidence>
<gene>
    <name evidence="15" type="ORF">OUZ56_009075</name>
</gene>
<feature type="compositionally biased region" description="Pro residues" evidence="13">
    <location>
        <begin position="203"/>
        <end position="215"/>
    </location>
</feature>
<evidence type="ECO:0000256" key="3">
    <source>
        <dbReference type="ARBA" id="ARBA00013184"/>
    </source>
</evidence>
<dbReference type="InterPro" id="IPR016197">
    <property type="entry name" value="Chromo-like_dom_sf"/>
</dbReference>
<dbReference type="EMBL" id="JAOYFB010000037">
    <property type="protein sequence ID" value="KAK4023676.1"/>
    <property type="molecule type" value="Genomic_DNA"/>
</dbReference>
<dbReference type="PANTHER" id="PTHR10615">
    <property type="entry name" value="HISTONE ACETYLTRANSFERASE"/>
    <property type="match status" value="1"/>
</dbReference>
<dbReference type="CDD" id="cd04301">
    <property type="entry name" value="NAT_SF"/>
    <property type="match status" value="1"/>
</dbReference>
<dbReference type="Pfam" id="PF11717">
    <property type="entry name" value="Tudor-knot"/>
    <property type="match status" value="1"/>
</dbReference>
<dbReference type="EC" id="2.3.1.48" evidence="3"/>
<feature type="domain" description="MYST-type HAT" evidence="14">
    <location>
        <begin position="232"/>
        <end position="510"/>
    </location>
</feature>
<evidence type="ECO:0000259" key="14">
    <source>
        <dbReference type="PROSITE" id="PS51726"/>
    </source>
</evidence>
<comment type="caution">
    <text evidence="15">The sequence shown here is derived from an EMBL/GenBank/DDBJ whole genome shotgun (WGS) entry which is preliminary data.</text>
</comment>
<feature type="region of interest" description="Disordered" evidence="13">
    <location>
        <begin position="193"/>
        <end position="224"/>
    </location>
</feature>
<dbReference type="Gene3D" id="1.10.10.10">
    <property type="entry name" value="Winged helix-like DNA-binding domain superfamily/Winged helix DNA-binding domain"/>
    <property type="match status" value="1"/>
</dbReference>